<gene>
    <name evidence="2" type="ORF">KQX54_013076</name>
</gene>
<organism evidence="2 3">
    <name type="scientific">Cotesia glomerata</name>
    <name type="common">Lepidopteran parasitic wasp</name>
    <name type="synonym">Apanteles glomeratus</name>
    <dbReference type="NCBI Taxonomy" id="32391"/>
    <lineage>
        <taxon>Eukaryota</taxon>
        <taxon>Metazoa</taxon>
        <taxon>Ecdysozoa</taxon>
        <taxon>Arthropoda</taxon>
        <taxon>Hexapoda</taxon>
        <taxon>Insecta</taxon>
        <taxon>Pterygota</taxon>
        <taxon>Neoptera</taxon>
        <taxon>Endopterygota</taxon>
        <taxon>Hymenoptera</taxon>
        <taxon>Apocrita</taxon>
        <taxon>Ichneumonoidea</taxon>
        <taxon>Braconidae</taxon>
        <taxon>Microgastrinae</taxon>
        <taxon>Cotesia</taxon>
    </lineage>
</organism>
<evidence type="ECO:0000313" key="3">
    <source>
        <dbReference type="Proteomes" id="UP000826195"/>
    </source>
</evidence>
<accession>A0AAV7HIX4</accession>
<dbReference type="Proteomes" id="UP000826195">
    <property type="component" value="Unassembled WGS sequence"/>
</dbReference>
<reference evidence="2 3" key="1">
    <citation type="journal article" date="2021" name="J. Hered.">
        <title>A chromosome-level genome assembly of the parasitoid wasp, Cotesia glomerata (Hymenoptera: Braconidae).</title>
        <authorList>
            <person name="Pinto B.J."/>
            <person name="Weis J.J."/>
            <person name="Gamble T."/>
            <person name="Ode P.J."/>
            <person name="Paul R."/>
            <person name="Zaspel J.M."/>
        </authorList>
    </citation>
    <scope>NUCLEOTIDE SEQUENCE [LARGE SCALE GENOMIC DNA]</scope>
    <source>
        <strain evidence="2">CgM1</strain>
    </source>
</reference>
<proteinExistence type="predicted"/>
<evidence type="ECO:0000313" key="2">
    <source>
        <dbReference type="EMBL" id="KAH0540121.1"/>
    </source>
</evidence>
<dbReference type="AlphaFoldDB" id="A0AAV7HIX4"/>
<dbReference type="EMBL" id="JAHXZJ010002609">
    <property type="protein sequence ID" value="KAH0540121.1"/>
    <property type="molecule type" value="Genomic_DNA"/>
</dbReference>
<name>A0AAV7HIX4_COTGL</name>
<comment type="caution">
    <text evidence="2">The sequence shown here is derived from an EMBL/GenBank/DDBJ whole genome shotgun (WGS) entry which is preliminary data.</text>
</comment>
<sequence length="137" mass="15730">MDKKVFCSLQGRSKCVKFQRDPNVSEVAIIRDKIRDICERDTCLKKFIENKVIVVQKKDNDEDVWIDVEDDDIVEDKEKLNILLLPTPESAPDVLEGNDGHVSYKILYTEPLNDLESEKLIENENDDASSTKENSES</sequence>
<evidence type="ECO:0000256" key="1">
    <source>
        <dbReference type="SAM" id="MobiDB-lite"/>
    </source>
</evidence>
<protein>
    <submittedName>
        <fullName evidence="2">Uncharacterized protein</fullName>
    </submittedName>
</protein>
<feature type="region of interest" description="Disordered" evidence="1">
    <location>
        <begin position="117"/>
        <end position="137"/>
    </location>
</feature>
<keyword evidence="3" id="KW-1185">Reference proteome</keyword>